<keyword evidence="1" id="KW-0812">Transmembrane</keyword>
<dbReference type="OrthoDB" id="2657661at2759"/>
<evidence type="ECO:0000313" key="3">
    <source>
        <dbReference type="Proteomes" id="UP000054485"/>
    </source>
</evidence>
<name>A0A0D0AJB9_9AGAM</name>
<evidence type="ECO:0000256" key="1">
    <source>
        <dbReference type="SAM" id="Phobius"/>
    </source>
</evidence>
<reference evidence="2 3" key="1">
    <citation type="submission" date="2014-04" db="EMBL/GenBank/DDBJ databases">
        <authorList>
            <consortium name="DOE Joint Genome Institute"/>
            <person name="Kuo A."/>
            <person name="Ruytinx J."/>
            <person name="Rineau F."/>
            <person name="Colpaert J."/>
            <person name="Kohler A."/>
            <person name="Nagy L.G."/>
            <person name="Floudas D."/>
            <person name="Copeland A."/>
            <person name="Barry K.W."/>
            <person name="Cichocki N."/>
            <person name="Veneault-Fourrey C."/>
            <person name="LaButti K."/>
            <person name="Lindquist E.A."/>
            <person name="Lipzen A."/>
            <person name="Lundell T."/>
            <person name="Morin E."/>
            <person name="Murat C."/>
            <person name="Sun H."/>
            <person name="Tunlid A."/>
            <person name="Henrissat B."/>
            <person name="Grigoriev I.V."/>
            <person name="Hibbett D.S."/>
            <person name="Martin F."/>
            <person name="Nordberg H.P."/>
            <person name="Cantor M.N."/>
            <person name="Hua S.X."/>
        </authorList>
    </citation>
    <scope>NUCLEOTIDE SEQUENCE [LARGE SCALE GENOMIC DNA]</scope>
    <source>
        <strain evidence="2 3">UH-Slu-Lm8-n1</strain>
    </source>
</reference>
<keyword evidence="1" id="KW-0472">Membrane</keyword>
<gene>
    <name evidence="2" type="ORF">CY34DRAFT_805500</name>
</gene>
<keyword evidence="3" id="KW-1185">Reference proteome</keyword>
<feature type="transmembrane region" description="Helical" evidence="1">
    <location>
        <begin position="443"/>
        <end position="463"/>
    </location>
</feature>
<feature type="transmembrane region" description="Helical" evidence="1">
    <location>
        <begin position="356"/>
        <end position="378"/>
    </location>
</feature>
<reference evidence="3" key="2">
    <citation type="submission" date="2015-01" db="EMBL/GenBank/DDBJ databases">
        <title>Evolutionary Origins and Diversification of the Mycorrhizal Mutualists.</title>
        <authorList>
            <consortium name="DOE Joint Genome Institute"/>
            <consortium name="Mycorrhizal Genomics Consortium"/>
            <person name="Kohler A."/>
            <person name="Kuo A."/>
            <person name="Nagy L.G."/>
            <person name="Floudas D."/>
            <person name="Copeland A."/>
            <person name="Barry K.W."/>
            <person name="Cichocki N."/>
            <person name="Veneault-Fourrey C."/>
            <person name="LaButti K."/>
            <person name="Lindquist E.A."/>
            <person name="Lipzen A."/>
            <person name="Lundell T."/>
            <person name="Morin E."/>
            <person name="Murat C."/>
            <person name="Riley R."/>
            <person name="Ohm R."/>
            <person name="Sun H."/>
            <person name="Tunlid A."/>
            <person name="Henrissat B."/>
            <person name="Grigoriev I.V."/>
            <person name="Hibbett D.S."/>
            <person name="Martin F."/>
        </authorList>
    </citation>
    <scope>NUCLEOTIDE SEQUENCE [LARGE SCALE GENOMIC DNA]</scope>
    <source>
        <strain evidence="3">UH-Slu-Lm8-n1</strain>
    </source>
</reference>
<dbReference type="EMBL" id="KN835253">
    <property type="protein sequence ID" value="KIK41931.1"/>
    <property type="molecule type" value="Genomic_DNA"/>
</dbReference>
<keyword evidence="1" id="KW-1133">Transmembrane helix</keyword>
<dbReference type="InParanoid" id="A0A0D0AJB9"/>
<feature type="transmembrane region" description="Helical" evidence="1">
    <location>
        <begin position="326"/>
        <end position="344"/>
    </location>
</feature>
<feature type="transmembrane region" description="Helical" evidence="1">
    <location>
        <begin position="409"/>
        <end position="431"/>
    </location>
</feature>
<dbReference type="AlphaFoldDB" id="A0A0D0AJB9"/>
<evidence type="ECO:0000313" key="2">
    <source>
        <dbReference type="EMBL" id="KIK41931.1"/>
    </source>
</evidence>
<accession>A0A0D0AJB9</accession>
<protein>
    <submittedName>
        <fullName evidence="2">Uncharacterized protein</fullName>
    </submittedName>
</protein>
<organism evidence="2 3">
    <name type="scientific">Suillus luteus UH-Slu-Lm8-n1</name>
    <dbReference type="NCBI Taxonomy" id="930992"/>
    <lineage>
        <taxon>Eukaryota</taxon>
        <taxon>Fungi</taxon>
        <taxon>Dikarya</taxon>
        <taxon>Basidiomycota</taxon>
        <taxon>Agaricomycotina</taxon>
        <taxon>Agaricomycetes</taxon>
        <taxon>Agaricomycetidae</taxon>
        <taxon>Boletales</taxon>
        <taxon>Suillineae</taxon>
        <taxon>Suillaceae</taxon>
        <taxon>Suillus</taxon>
    </lineage>
</organism>
<dbReference type="HOGENOM" id="CLU_015091_2_2_1"/>
<proteinExistence type="predicted"/>
<dbReference type="Proteomes" id="UP000054485">
    <property type="component" value="Unassembled WGS sequence"/>
</dbReference>
<sequence>MASSSEYSFQPLAPSAIRRKRSPLAALVNHSHLQGALAGAVQDDQLSGHTIGWTRIRHPDFGSYLFHEEMRVCSNTNYQMSVLHSVTTQLLRDLKEKAPPDADFEMTVVLDLILSSVGADKRPTFGYYFASHIHKEVFWLEDFNLACLSEDCDGSMESSSKCAEAQYWKHCELFPNTLDISEIVIRELKSILVQASADRVTSKFSTSPYTAENLSTMLELVNNIEPQGKSKDGCSAWTIAKFMVLYHIGILRSSYGQNDDYFDIEYSEPDSEPYRRSILMALLSPLMLKSAEVYAEELHSLRDNFSLARWKKFVNKVDISIRDSNLLATVLLSTNIGFLAIGSVDSSSADSSRSGAQIVTYCSVVCSIGSIIIGLVIFKQYRAKGADTPARAILILKRIFREQYGLERLAVICSLPYISLMWSLILFSIAFCENAFSRADVETRTPVAVAISLVLLFVFGSLYTAGPRDKEEKVVDPSKVSSWRMIGRQITGFVPAACKQLRKPDDPVQCADIQGDGDMETGLKTC</sequence>